<evidence type="ECO:0000256" key="2">
    <source>
        <dbReference type="ARBA" id="ARBA00022729"/>
    </source>
</evidence>
<evidence type="ECO:0000256" key="1">
    <source>
        <dbReference type="ARBA" id="ARBA00004196"/>
    </source>
</evidence>
<evidence type="ECO:0000313" key="7">
    <source>
        <dbReference type="Proteomes" id="UP000522199"/>
    </source>
</evidence>
<comment type="caution">
    <text evidence="6">The sequence shown here is derived from an EMBL/GenBank/DDBJ whole genome shotgun (WGS) entry which is preliminary data.</text>
</comment>
<feature type="region of interest" description="Disordered" evidence="3">
    <location>
        <begin position="27"/>
        <end position="47"/>
    </location>
</feature>
<dbReference type="SUPFAM" id="SSF52058">
    <property type="entry name" value="L domain-like"/>
    <property type="match status" value="1"/>
</dbReference>
<dbReference type="InterPro" id="IPR050328">
    <property type="entry name" value="Dev_Immune_Receptor"/>
</dbReference>
<dbReference type="EMBL" id="DAAEEB010000001">
    <property type="protein sequence ID" value="HAA8051785.1"/>
    <property type="molecule type" value="Genomic_DNA"/>
</dbReference>
<keyword evidence="2 4" id="KW-0732">Signal</keyword>
<dbReference type="InterPro" id="IPR042229">
    <property type="entry name" value="Listeria/Bacterioides_rpt_sf"/>
</dbReference>
<dbReference type="InterPro" id="IPR013378">
    <property type="entry name" value="InlB-like_B-rpt"/>
</dbReference>
<sequence>MKKFSMRVVLIISVLFIAFGSANVSTAQERDTTNKLPEEELGSLDTSDVIAEEVAQDKPAEVEQLEEIPTTDELMQNPDVREQPVANSDDPDLTVVSSGDFWTLYYNSANDEYNLRMFGNVPSSKPSAWNSYLKSIKHIEIEEATLTGNFASYFRSNVFTVLESVRIERSNLSGVTSFARAFEGDSVSDSPLEKVIIRDNYYPETPSLTDISRMVTLCRKLSELDVSGLNTSSVTNMYAAFSNTNSLKELDISNFDTSSVTDMSYMFSYCTSLEELDLSTFDTSSVTNMYCMLNGLHLKKLDLSNFDTSSVTNMQQMFYGSYNLEELDLSNFDTSSVTNMHLMFGGCKSLEELDVSTFDTSSVTNMRGVFAECNSLGELDLSTFDTSSATTMQIMFYDCTSLEELDLSTFDTSSVTNMDRMFQECTALKSLYLDNFTDAPSMTDMFKGTTSLTYLFASHNVSTFNRLENTSWYDEKNWVQFSNLSQLQTYHRKQSEPTGYRKGEFLSLTMDAMGGEFEDAEEQKVQSKISGEYWEEVIPVKEGHYFDGWYLDQNFTNKFDFSLPAAVSTTIYAKWIENYTVIIPASISLNETSELKVEGINRGDKNLSVGLNRTATSVSESNKLTLANTTDTTVQCLVPLSWDGSENNPKNAILTLAPGSEITEGEAVMAIEAPENIQAGKYTGNVVFSIKYE</sequence>
<evidence type="ECO:0000256" key="4">
    <source>
        <dbReference type="SAM" id="SignalP"/>
    </source>
</evidence>
<dbReference type="Proteomes" id="UP000522199">
    <property type="component" value="Unassembled WGS sequence"/>
</dbReference>
<dbReference type="Proteomes" id="UP000840039">
    <property type="component" value="Unassembled WGS sequence"/>
</dbReference>
<gene>
    <name evidence="5" type="ORF">CW845_01140</name>
    <name evidence="6" type="ORF">GHH22_01250</name>
</gene>
<evidence type="ECO:0000313" key="6">
    <source>
        <dbReference type="EMBL" id="HAA8051785.1"/>
    </source>
</evidence>
<organism evidence="6">
    <name type="scientific">Listeria monocytogenes</name>
    <dbReference type="NCBI Taxonomy" id="1639"/>
    <lineage>
        <taxon>Bacteria</taxon>
        <taxon>Bacillati</taxon>
        <taxon>Bacillota</taxon>
        <taxon>Bacilli</taxon>
        <taxon>Bacillales</taxon>
        <taxon>Listeriaceae</taxon>
        <taxon>Listeria</taxon>
    </lineage>
</organism>
<evidence type="ECO:0000313" key="5">
    <source>
        <dbReference type="EMBL" id="EAG9386099.1"/>
    </source>
</evidence>
<dbReference type="AlphaFoldDB" id="A0A3D7VEV5"/>
<name>A0A3D7VEV5_LISMN</name>
<dbReference type="EMBL" id="AABEKY010000001">
    <property type="protein sequence ID" value="EAG9386099.1"/>
    <property type="molecule type" value="Genomic_DNA"/>
</dbReference>
<dbReference type="Pfam" id="PF03382">
    <property type="entry name" value="DUF285"/>
    <property type="match status" value="2"/>
</dbReference>
<dbReference type="PANTHER" id="PTHR24373:SF397">
    <property type="entry name" value="IG-LIKE DOMAIN-CONTAINING PROTEIN"/>
    <property type="match status" value="1"/>
</dbReference>
<reference evidence="5 7" key="2">
    <citation type="submission" date="2019-04" db="EMBL/GenBank/DDBJ databases">
        <authorList>
            <consortium name="GenomeTrakr network: Whole genome sequencing for foodborne pathogen traceback"/>
        </authorList>
    </citation>
    <scope>NUCLEOTIDE SEQUENCE [LARGE SCALE GENOMIC DNA]</scope>
    <source>
        <strain evidence="5 7">CFSAN072474</strain>
    </source>
</reference>
<dbReference type="NCBIfam" id="TIGR02167">
    <property type="entry name" value="Liste_lipo_26"/>
    <property type="match status" value="8"/>
</dbReference>
<evidence type="ECO:0000256" key="3">
    <source>
        <dbReference type="SAM" id="MobiDB-lite"/>
    </source>
</evidence>
<feature type="chain" id="PRO_5042708846" evidence="4">
    <location>
        <begin position="28"/>
        <end position="693"/>
    </location>
</feature>
<proteinExistence type="predicted"/>
<reference evidence="6" key="3">
    <citation type="submission" date="2019-10" db="EMBL/GenBank/DDBJ databases">
        <authorList>
            <consortium name="NCBI Pathogen Detection Project"/>
        </authorList>
    </citation>
    <scope>NUCLEOTIDE SEQUENCE</scope>
    <source>
        <strain evidence="6">09CEB371LM</strain>
    </source>
</reference>
<dbReference type="InterPro" id="IPR005046">
    <property type="entry name" value="DUF285"/>
</dbReference>
<feature type="signal peptide" evidence="4">
    <location>
        <begin position="1"/>
        <end position="27"/>
    </location>
</feature>
<dbReference type="Pfam" id="PF09479">
    <property type="entry name" value="Flg_new"/>
    <property type="match status" value="1"/>
</dbReference>
<feature type="compositionally biased region" description="Basic and acidic residues" evidence="3">
    <location>
        <begin position="28"/>
        <end position="38"/>
    </location>
</feature>
<dbReference type="GO" id="GO:0030313">
    <property type="term" value="C:cell envelope"/>
    <property type="evidence" value="ECO:0007669"/>
    <property type="project" value="UniProtKB-SubCell"/>
</dbReference>
<dbReference type="InterPro" id="IPR032675">
    <property type="entry name" value="LRR_dom_sf"/>
</dbReference>
<dbReference type="GO" id="GO:0005615">
    <property type="term" value="C:extracellular space"/>
    <property type="evidence" value="ECO:0007669"/>
    <property type="project" value="TreeGrafter"/>
</dbReference>
<dbReference type="RefSeq" id="WP_003734989.1">
    <property type="nucleotide sequence ID" value="NZ_BBRP01000002.1"/>
</dbReference>
<dbReference type="NCBIfam" id="TIGR02543">
    <property type="entry name" value="List_Bact_rpt"/>
    <property type="match status" value="1"/>
</dbReference>
<protein>
    <submittedName>
        <fullName evidence="6">BspA family leucine-rich repeat surface protein</fullName>
    </submittedName>
</protein>
<comment type="subcellular location">
    <subcellularLocation>
        <location evidence="1">Cell envelope</location>
    </subcellularLocation>
</comment>
<dbReference type="Gene3D" id="3.80.10.10">
    <property type="entry name" value="Ribonuclease Inhibitor"/>
    <property type="match status" value="2"/>
</dbReference>
<reference evidence="6" key="1">
    <citation type="journal article" date="2018" name="Genome Biol.">
        <title>SKESA: strategic k-mer extension for scrupulous assemblies.</title>
        <authorList>
            <person name="Souvorov A."/>
            <person name="Agarwala R."/>
            <person name="Lipman D.J."/>
        </authorList>
    </citation>
    <scope>NUCLEOTIDE SEQUENCE [LARGE SCALE GENOMIC DNA]</scope>
    <source>
        <strain evidence="6">09CEB371LM</strain>
    </source>
</reference>
<dbReference type="PANTHER" id="PTHR24373">
    <property type="entry name" value="SLIT RELATED LEUCINE-RICH REPEAT NEURONAL PROTEIN"/>
    <property type="match status" value="1"/>
</dbReference>
<dbReference type="GO" id="GO:0031012">
    <property type="term" value="C:extracellular matrix"/>
    <property type="evidence" value="ECO:0007669"/>
    <property type="project" value="TreeGrafter"/>
</dbReference>
<dbReference type="InterPro" id="IPR011889">
    <property type="entry name" value="Liste_lipo_26"/>
</dbReference>
<dbReference type="Gene3D" id="2.60.40.4270">
    <property type="entry name" value="Listeria-Bacteroides repeat domain"/>
    <property type="match status" value="1"/>
</dbReference>
<accession>A0A3D7VEV5</accession>